<dbReference type="KEGG" id="smic:SmB9_09810"/>
<organism evidence="3 5">
    <name type="scientific">Sphingosinicella microcystinivorans</name>
    <dbReference type="NCBI Taxonomy" id="335406"/>
    <lineage>
        <taxon>Bacteria</taxon>
        <taxon>Pseudomonadati</taxon>
        <taxon>Pseudomonadota</taxon>
        <taxon>Alphaproteobacteria</taxon>
        <taxon>Sphingomonadales</taxon>
        <taxon>Sphingosinicellaceae</taxon>
        <taxon>Sphingosinicella</taxon>
    </lineage>
</organism>
<protein>
    <submittedName>
        <fullName evidence="4">FecR family protein</fullName>
    </submittedName>
    <submittedName>
        <fullName evidence="3">Transcriptional regulator</fullName>
    </submittedName>
</protein>
<dbReference type="Pfam" id="PF04773">
    <property type="entry name" value="FecR"/>
    <property type="match status" value="1"/>
</dbReference>
<evidence type="ECO:0000256" key="1">
    <source>
        <dbReference type="SAM" id="Phobius"/>
    </source>
</evidence>
<dbReference type="InterPro" id="IPR012373">
    <property type="entry name" value="Ferrdict_sens_TM"/>
</dbReference>
<feature type="transmembrane region" description="Helical" evidence="1">
    <location>
        <begin position="52"/>
        <end position="71"/>
    </location>
</feature>
<dbReference type="EMBL" id="AP018711">
    <property type="protein sequence ID" value="BBE33323.1"/>
    <property type="molecule type" value="Genomic_DNA"/>
</dbReference>
<dbReference type="InterPro" id="IPR006860">
    <property type="entry name" value="FecR"/>
</dbReference>
<sequence length="288" mass="31862">MDDEAFDEAAFDAWLAGDPGRRRAFETMWQRIMGSDMDAALRTYKRRGAARAWLAGGAAALVVLAGGYKIVPLVELNLASPQRYTVAEGRIREVVLADGTQLTLARDADVRVRYTDHARVVELTRGTIFADVTHDKARPFRVETGEAHVVVLGTSFEVLKRQEDVRVSVASGVVRFGEDGWFNKPISLTAQQAAVLDQRGLARTADVTGRVANWRREWVEYRGASLQQVVADLQSLSPLPIEIAESLGDKRVSGRIRLTDPIGQLQNLAITHGFQLRQTDQALVISRK</sequence>
<dbReference type="RefSeq" id="WP_121053574.1">
    <property type="nucleotide sequence ID" value="NZ_AP018711.1"/>
</dbReference>
<dbReference type="Gene3D" id="3.55.50.30">
    <property type="match status" value="1"/>
</dbReference>
<reference evidence="4 6" key="2">
    <citation type="submission" date="2018-10" db="EMBL/GenBank/DDBJ databases">
        <title>Genomic Encyclopedia of Type Strains, Phase IV (KMG-IV): sequencing the most valuable type-strain genomes for metagenomic binning, comparative biology and taxonomic classification.</title>
        <authorList>
            <person name="Goeker M."/>
        </authorList>
    </citation>
    <scope>NUCLEOTIDE SEQUENCE [LARGE SCALE GENOMIC DNA]</scope>
    <source>
        <strain evidence="4 6">DSM 19791</strain>
    </source>
</reference>
<keyword evidence="1" id="KW-0472">Membrane</keyword>
<evidence type="ECO:0000313" key="3">
    <source>
        <dbReference type="EMBL" id="BBE33323.1"/>
    </source>
</evidence>
<evidence type="ECO:0000313" key="6">
    <source>
        <dbReference type="Proteomes" id="UP000276029"/>
    </source>
</evidence>
<keyword evidence="1" id="KW-1133">Transmembrane helix</keyword>
<gene>
    <name evidence="4" type="ORF">DFR51_3619</name>
    <name evidence="3" type="ORF">SmB9_09810</name>
</gene>
<dbReference type="Gene3D" id="2.60.120.1440">
    <property type="match status" value="1"/>
</dbReference>
<evidence type="ECO:0000259" key="2">
    <source>
        <dbReference type="Pfam" id="PF04773"/>
    </source>
</evidence>
<keyword evidence="1" id="KW-0812">Transmembrane</keyword>
<dbReference type="EMBL" id="RBWX01000012">
    <property type="protein sequence ID" value="RKS85019.1"/>
    <property type="molecule type" value="Genomic_DNA"/>
</dbReference>
<dbReference type="PIRSF" id="PIRSF018266">
    <property type="entry name" value="FecR"/>
    <property type="match status" value="1"/>
</dbReference>
<feature type="domain" description="FecR protein" evidence="2">
    <location>
        <begin position="83"/>
        <end position="175"/>
    </location>
</feature>
<reference evidence="3 5" key="1">
    <citation type="submission" date="2018-06" db="EMBL/GenBank/DDBJ databases">
        <title>Complete Genome Sequence of the Microcystin-Degrading Bacterium Sphingosinicella microcystinivorans Strain B-9.</title>
        <authorList>
            <person name="Jin H."/>
            <person name="Nishizawa T."/>
            <person name="Guo Y."/>
            <person name="Nishizawa A."/>
            <person name="Park H."/>
            <person name="Kato H."/>
            <person name="Tsuji K."/>
            <person name="Harada K."/>
        </authorList>
    </citation>
    <scope>NUCLEOTIDE SEQUENCE [LARGE SCALE GENOMIC DNA]</scope>
    <source>
        <strain evidence="3 5">B9</strain>
    </source>
</reference>
<accession>A0AAD1D3Y0</accession>
<dbReference type="Proteomes" id="UP000275727">
    <property type="component" value="Chromosome"/>
</dbReference>
<keyword evidence="6" id="KW-1185">Reference proteome</keyword>
<evidence type="ECO:0000313" key="5">
    <source>
        <dbReference type="Proteomes" id="UP000275727"/>
    </source>
</evidence>
<dbReference type="Proteomes" id="UP000276029">
    <property type="component" value="Unassembled WGS sequence"/>
</dbReference>
<dbReference type="AlphaFoldDB" id="A0AAD1D3Y0"/>
<proteinExistence type="predicted"/>
<dbReference type="PANTHER" id="PTHR30273:SF2">
    <property type="entry name" value="PROTEIN FECR"/>
    <property type="match status" value="1"/>
</dbReference>
<evidence type="ECO:0000313" key="4">
    <source>
        <dbReference type="EMBL" id="RKS85019.1"/>
    </source>
</evidence>
<name>A0AAD1D3Y0_SPHMI</name>
<dbReference type="PANTHER" id="PTHR30273">
    <property type="entry name" value="PERIPLASMIC SIGNAL SENSOR AND SIGMA FACTOR ACTIVATOR FECR-RELATED"/>
    <property type="match status" value="1"/>
</dbReference>
<dbReference type="GO" id="GO:0016989">
    <property type="term" value="F:sigma factor antagonist activity"/>
    <property type="evidence" value="ECO:0007669"/>
    <property type="project" value="TreeGrafter"/>
</dbReference>